<dbReference type="InterPro" id="IPR000467">
    <property type="entry name" value="G_patch_dom"/>
</dbReference>
<dbReference type="GO" id="GO:0000776">
    <property type="term" value="C:kinetochore"/>
    <property type="evidence" value="ECO:0007669"/>
    <property type="project" value="TreeGrafter"/>
</dbReference>
<dbReference type="SMART" id="SM01173">
    <property type="entry name" value="DUF4187"/>
    <property type="match status" value="1"/>
</dbReference>
<evidence type="ECO:0000313" key="3">
    <source>
        <dbReference type="EMBL" id="TFK43348.1"/>
    </source>
</evidence>
<feature type="region of interest" description="Disordered" evidence="1">
    <location>
        <begin position="93"/>
        <end position="149"/>
    </location>
</feature>
<proteinExistence type="predicted"/>
<dbReference type="GO" id="GO:0003676">
    <property type="term" value="F:nucleic acid binding"/>
    <property type="evidence" value="ECO:0007669"/>
    <property type="project" value="InterPro"/>
</dbReference>
<evidence type="ECO:0000259" key="2">
    <source>
        <dbReference type="SMART" id="SM01173"/>
    </source>
</evidence>
<feature type="compositionally biased region" description="Basic and acidic residues" evidence="1">
    <location>
        <begin position="115"/>
        <end position="136"/>
    </location>
</feature>
<feature type="domain" description="DUF4187" evidence="2">
    <location>
        <begin position="305"/>
        <end position="359"/>
    </location>
</feature>
<dbReference type="STRING" id="68775.A0A5C3MHD1"/>
<dbReference type="PANTHER" id="PTHR21032">
    <property type="entry name" value="G PATCH DOMAIN-CONTAINING PROTEIN 11"/>
    <property type="match status" value="1"/>
</dbReference>
<dbReference type="Pfam" id="PF13821">
    <property type="entry name" value="DUF4187"/>
    <property type="match status" value="1"/>
</dbReference>
<gene>
    <name evidence="3" type="ORF">BDQ12DRAFT_674821</name>
</gene>
<organism evidence="3 4">
    <name type="scientific">Crucibulum laeve</name>
    <dbReference type="NCBI Taxonomy" id="68775"/>
    <lineage>
        <taxon>Eukaryota</taxon>
        <taxon>Fungi</taxon>
        <taxon>Dikarya</taxon>
        <taxon>Basidiomycota</taxon>
        <taxon>Agaricomycotina</taxon>
        <taxon>Agaricomycetes</taxon>
        <taxon>Agaricomycetidae</taxon>
        <taxon>Agaricales</taxon>
        <taxon>Agaricineae</taxon>
        <taxon>Nidulariaceae</taxon>
        <taxon>Crucibulum</taxon>
    </lineage>
</organism>
<dbReference type="PANTHER" id="PTHR21032:SF0">
    <property type="entry name" value="G PATCH DOMAIN-CONTAINING PROTEIN 11"/>
    <property type="match status" value="1"/>
</dbReference>
<sequence length="360" mass="40647">MSDDEDDYLSDKFLLGTSAAPPQPKTYSHIRKEAEKQSQLKNEQNKTKGRRQREIEAREEGLRKSLFERAKEDAALGQSNKALSIMMKMGFKPGQTLGNVEENARESSSAGPSREASESRTQSRNDDRGFTPDRMTESPPPEPNSHHMAVPLPLNEWTGKKGIGLGPGKRARSPSAAERTAKMAKMADENSHNDFRHRARHEYQERRAEGRLGPAQRTCTTLDEQAGKSFNVLWLNPNNHNTFPPGLIDALALHSDLTVLPEQPGESIQSRLRRQMQADALQEEAPSEAVKSSLAVVDQFSPETLEEATQFLRLHAQDRLYLVLSYLRDRYAYCFWCGVEYKDHEEMESQCPGPDEDDHD</sequence>
<feature type="region of interest" description="Disordered" evidence="1">
    <location>
        <begin position="1"/>
        <end position="59"/>
    </location>
</feature>
<dbReference type="InterPro" id="IPR025239">
    <property type="entry name" value="DUF4187"/>
</dbReference>
<dbReference type="Pfam" id="PF01585">
    <property type="entry name" value="G-patch"/>
    <property type="match status" value="1"/>
</dbReference>
<evidence type="ECO:0000313" key="4">
    <source>
        <dbReference type="Proteomes" id="UP000308652"/>
    </source>
</evidence>
<dbReference type="EMBL" id="ML213591">
    <property type="protein sequence ID" value="TFK43348.1"/>
    <property type="molecule type" value="Genomic_DNA"/>
</dbReference>
<dbReference type="Proteomes" id="UP000308652">
    <property type="component" value="Unassembled WGS sequence"/>
</dbReference>
<accession>A0A5C3MHD1</accession>
<dbReference type="OrthoDB" id="786951at2759"/>
<evidence type="ECO:0000256" key="1">
    <source>
        <dbReference type="SAM" id="MobiDB-lite"/>
    </source>
</evidence>
<dbReference type="AlphaFoldDB" id="A0A5C3MHD1"/>
<keyword evidence="4" id="KW-1185">Reference proteome</keyword>
<feature type="compositionally biased region" description="Basic and acidic residues" evidence="1">
    <location>
        <begin position="30"/>
        <end position="59"/>
    </location>
</feature>
<dbReference type="InterPro" id="IPR039249">
    <property type="entry name" value="GPATCH11"/>
</dbReference>
<protein>
    <recommendedName>
        <fullName evidence="2">DUF4187 domain-containing protein</fullName>
    </recommendedName>
</protein>
<name>A0A5C3MHD1_9AGAR</name>
<reference evidence="3 4" key="1">
    <citation type="journal article" date="2019" name="Nat. Ecol. Evol.">
        <title>Megaphylogeny resolves global patterns of mushroom evolution.</title>
        <authorList>
            <person name="Varga T."/>
            <person name="Krizsan K."/>
            <person name="Foldi C."/>
            <person name="Dima B."/>
            <person name="Sanchez-Garcia M."/>
            <person name="Sanchez-Ramirez S."/>
            <person name="Szollosi G.J."/>
            <person name="Szarkandi J.G."/>
            <person name="Papp V."/>
            <person name="Albert L."/>
            <person name="Andreopoulos W."/>
            <person name="Angelini C."/>
            <person name="Antonin V."/>
            <person name="Barry K.W."/>
            <person name="Bougher N.L."/>
            <person name="Buchanan P."/>
            <person name="Buyck B."/>
            <person name="Bense V."/>
            <person name="Catcheside P."/>
            <person name="Chovatia M."/>
            <person name="Cooper J."/>
            <person name="Damon W."/>
            <person name="Desjardin D."/>
            <person name="Finy P."/>
            <person name="Geml J."/>
            <person name="Haridas S."/>
            <person name="Hughes K."/>
            <person name="Justo A."/>
            <person name="Karasinski D."/>
            <person name="Kautmanova I."/>
            <person name="Kiss B."/>
            <person name="Kocsube S."/>
            <person name="Kotiranta H."/>
            <person name="LaButti K.M."/>
            <person name="Lechner B.E."/>
            <person name="Liimatainen K."/>
            <person name="Lipzen A."/>
            <person name="Lukacs Z."/>
            <person name="Mihaltcheva S."/>
            <person name="Morgado L.N."/>
            <person name="Niskanen T."/>
            <person name="Noordeloos M.E."/>
            <person name="Ohm R.A."/>
            <person name="Ortiz-Santana B."/>
            <person name="Ovrebo C."/>
            <person name="Racz N."/>
            <person name="Riley R."/>
            <person name="Savchenko A."/>
            <person name="Shiryaev A."/>
            <person name="Soop K."/>
            <person name="Spirin V."/>
            <person name="Szebenyi C."/>
            <person name="Tomsovsky M."/>
            <person name="Tulloss R.E."/>
            <person name="Uehling J."/>
            <person name="Grigoriev I.V."/>
            <person name="Vagvolgyi C."/>
            <person name="Papp T."/>
            <person name="Martin F.M."/>
            <person name="Miettinen O."/>
            <person name="Hibbett D.S."/>
            <person name="Nagy L.G."/>
        </authorList>
    </citation>
    <scope>NUCLEOTIDE SEQUENCE [LARGE SCALE GENOMIC DNA]</scope>
    <source>
        <strain evidence="3 4">CBS 166.37</strain>
    </source>
</reference>